<evidence type="ECO:0000256" key="3">
    <source>
        <dbReference type="ARBA" id="ARBA00019132"/>
    </source>
</evidence>
<dbReference type="InterPro" id="IPR001005">
    <property type="entry name" value="SANT/Myb"/>
</dbReference>
<dbReference type="EMBL" id="JASJQH010006919">
    <property type="protein sequence ID" value="KAK9727461.1"/>
    <property type="molecule type" value="Genomic_DNA"/>
</dbReference>
<comment type="similarity">
    <text evidence="2">Belongs to the SWC4 family.</text>
</comment>
<organism evidence="11 12">
    <name type="scientific">Basidiobolus ranarum</name>
    <dbReference type="NCBI Taxonomy" id="34480"/>
    <lineage>
        <taxon>Eukaryota</taxon>
        <taxon>Fungi</taxon>
        <taxon>Fungi incertae sedis</taxon>
        <taxon>Zoopagomycota</taxon>
        <taxon>Entomophthoromycotina</taxon>
        <taxon>Basidiobolomycetes</taxon>
        <taxon>Basidiobolales</taxon>
        <taxon>Basidiobolaceae</taxon>
        <taxon>Basidiobolus</taxon>
    </lineage>
</organism>
<evidence type="ECO:0000259" key="10">
    <source>
        <dbReference type="SMART" id="SM00717"/>
    </source>
</evidence>
<protein>
    <recommendedName>
        <fullName evidence="3">SWR1-complex protein 4</fullName>
    </recommendedName>
</protein>
<keyword evidence="12" id="KW-1185">Reference proteome</keyword>
<evidence type="ECO:0000313" key="12">
    <source>
        <dbReference type="Proteomes" id="UP001479436"/>
    </source>
</evidence>
<evidence type="ECO:0000256" key="7">
    <source>
        <dbReference type="ARBA" id="ARBA00023242"/>
    </source>
</evidence>
<dbReference type="Gene3D" id="1.10.10.60">
    <property type="entry name" value="Homeodomain-like"/>
    <property type="match status" value="1"/>
</dbReference>
<comment type="subcellular location">
    <subcellularLocation>
        <location evidence="1">Nucleus</location>
    </subcellularLocation>
</comment>
<feature type="region of interest" description="Disordered" evidence="9">
    <location>
        <begin position="429"/>
        <end position="458"/>
    </location>
</feature>
<dbReference type="InterPro" id="IPR008468">
    <property type="entry name" value="DMAP1"/>
</dbReference>
<keyword evidence="7" id="KW-0539">Nucleus</keyword>
<keyword evidence="6" id="KW-0804">Transcription</keyword>
<dbReference type="PANTHER" id="PTHR12855">
    <property type="entry name" value="DNA METHYLTRANSFERASE 1-ASSOCIATED PROTEIN 1 FAMILY MEMBER"/>
    <property type="match status" value="1"/>
</dbReference>
<evidence type="ECO:0000313" key="11">
    <source>
        <dbReference type="EMBL" id="KAK9727461.1"/>
    </source>
</evidence>
<gene>
    <name evidence="11" type="primary">SWC4</name>
    <name evidence="11" type="ORF">K7432_001795</name>
</gene>
<evidence type="ECO:0000256" key="9">
    <source>
        <dbReference type="SAM" id="MobiDB-lite"/>
    </source>
</evidence>
<evidence type="ECO:0000256" key="6">
    <source>
        <dbReference type="ARBA" id="ARBA00023163"/>
    </source>
</evidence>
<dbReference type="Pfam" id="PF16282">
    <property type="entry name" value="SANT_DAMP1_like"/>
    <property type="match status" value="1"/>
</dbReference>
<evidence type="ECO:0000256" key="1">
    <source>
        <dbReference type="ARBA" id="ARBA00004123"/>
    </source>
</evidence>
<dbReference type="SMART" id="SM00717">
    <property type="entry name" value="SANT"/>
    <property type="match status" value="1"/>
</dbReference>
<dbReference type="InterPro" id="IPR027109">
    <property type="entry name" value="Swc4/Dmap1"/>
</dbReference>
<accession>A0ABR2W9H1</accession>
<feature type="domain" description="Myb-like" evidence="10">
    <location>
        <begin position="101"/>
        <end position="153"/>
    </location>
</feature>
<dbReference type="SUPFAM" id="SSF46689">
    <property type="entry name" value="Homeodomain-like"/>
    <property type="match status" value="1"/>
</dbReference>
<dbReference type="InterPro" id="IPR032563">
    <property type="entry name" value="DAMP1_SANT-like"/>
</dbReference>
<dbReference type="Proteomes" id="UP001479436">
    <property type="component" value="Unassembled WGS sequence"/>
</dbReference>
<evidence type="ECO:0000256" key="8">
    <source>
        <dbReference type="ARBA" id="ARBA00025264"/>
    </source>
</evidence>
<proteinExistence type="inferred from homology"/>
<dbReference type="InterPro" id="IPR009057">
    <property type="entry name" value="Homeodomain-like_sf"/>
</dbReference>
<evidence type="ECO:0000256" key="2">
    <source>
        <dbReference type="ARBA" id="ARBA00006918"/>
    </source>
</evidence>
<comment type="function">
    <text evidence="8">Component of the SWR1 complex which mediates the ATP-dependent exchange of histone H2A for the H2A variant HZT1 leading to transcriptional regulation of selected genes by chromatin remodeling. Component of the NuA4 histone acetyltransferase complex which is involved in transcriptional activation of selected genes principally by acetylation of nucleosomal histone H4 and H2A. The NuA4 complex is also involved in DNA repair.</text>
</comment>
<keyword evidence="5" id="KW-0805">Transcription regulation</keyword>
<name>A0ABR2W9H1_9FUNG</name>
<sequence length="458" mass="52426">MLLNTTKQLKDKNFDGVDQELYDLIGGVPPISINKKSLKQKADKEDKWECKGFTSSARDDDLILHHWTKVGEETADFHFAQFNKIVDLVDYSEEDYQQYLTQENWTKEETDYLFELCQQYDLRFVVIADRYSFSGVEKSMEDMKERYYSVTSKMLAIRAARGEKINQERILSMSFDKDKETQRKRNLIQLYDRDRAQIEAEESLYFESLRLEQNERNLYKERENHLLLFNAKELHIPKPPVEEASTTASPNPLAFPEGVFKSKKKKVLVKKDAKPLKEHIADPSPSVVKDVVVVKQEPGEISTPLKPTFPKSVVASKATPIKTVPTPEFGAPVSTTLSPLTTKKDKLPPGVHLRSTRIAPIKQSQFQKIAAVLEEYGIKTSRPTMPTATVCNKFDELLYDTLSLLDYKKQVEKLEHELKVVKHKIDECTNGASSDGSLTPGRKRMSSISSKDIKKIKK</sequence>
<evidence type="ECO:0000256" key="4">
    <source>
        <dbReference type="ARBA" id="ARBA00022853"/>
    </source>
</evidence>
<comment type="caution">
    <text evidence="11">The sequence shown here is derived from an EMBL/GenBank/DDBJ whole genome shotgun (WGS) entry which is preliminary data.</text>
</comment>
<reference evidence="11 12" key="1">
    <citation type="submission" date="2023-04" db="EMBL/GenBank/DDBJ databases">
        <title>Genome of Basidiobolus ranarum AG-B5.</title>
        <authorList>
            <person name="Stajich J.E."/>
            <person name="Carter-House D."/>
            <person name="Gryganskyi A."/>
        </authorList>
    </citation>
    <scope>NUCLEOTIDE SEQUENCE [LARGE SCALE GENOMIC DNA]</scope>
    <source>
        <strain evidence="11 12">AG-B5</strain>
    </source>
</reference>
<keyword evidence="4" id="KW-0156">Chromatin regulator</keyword>
<evidence type="ECO:0000256" key="5">
    <source>
        <dbReference type="ARBA" id="ARBA00023015"/>
    </source>
</evidence>
<dbReference type="Pfam" id="PF05499">
    <property type="entry name" value="DMAP1"/>
    <property type="match status" value="1"/>
</dbReference>
<dbReference type="PANTHER" id="PTHR12855:SF10">
    <property type="entry name" value="DNA METHYLTRANSFERASE 1-ASSOCIATED PROTEIN 1"/>
    <property type="match status" value="1"/>
</dbReference>